<dbReference type="PANTHER" id="PTHR43479:SF11">
    <property type="entry name" value="ACREF_ENVCD OPERON REPRESSOR-RELATED"/>
    <property type="match status" value="1"/>
</dbReference>
<keyword evidence="1 2" id="KW-0238">DNA-binding</keyword>
<dbReference type="KEGG" id="ckl:CKL_3509"/>
<dbReference type="eggNOG" id="COG1309">
    <property type="taxonomic scope" value="Bacteria"/>
</dbReference>
<dbReference type="RefSeq" id="WP_012103831.1">
    <property type="nucleotide sequence ID" value="NC_009706.1"/>
</dbReference>
<evidence type="ECO:0000256" key="1">
    <source>
        <dbReference type="ARBA" id="ARBA00023125"/>
    </source>
</evidence>
<protein>
    <submittedName>
        <fullName evidence="4">Transcriptional regulator</fullName>
    </submittedName>
</protein>
<dbReference type="InterPro" id="IPR050624">
    <property type="entry name" value="HTH-type_Tx_Regulator"/>
</dbReference>
<name>A5N304_CLOK5</name>
<evidence type="ECO:0000313" key="4">
    <source>
        <dbReference type="EMBL" id="EDK35500.1"/>
    </source>
</evidence>
<dbReference type="Pfam" id="PF00440">
    <property type="entry name" value="TetR_N"/>
    <property type="match status" value="1"/>
</dbReference>
<dbReference type="SUPFAM" id="SSF46689">
    <property type="entry name" value="Homeodomain-like"/>
    <property type="match status" value="1"/>
</dbReference>
<dbReference type="PANTHER" id="PTHR43479">
    <property type="entry name" value="ACREF/ENVCD OPERON REPRESSOR-RELATED"/>
    <property type="match status" value="1"/>
</dbReference>
<dbReference type="PROSITE" id="PS50977">
    <property type="entry name" value="HTH_TETR_2"/>
    <property type="match status" value="1"/>
</dbReference>
<dbReference type="Proteomes" id="UP000002411">
    <property type="component" value="Chromosome"/>
</dbReference>
<keyword evidence="5" id="KW-1185">Reference proteome</keyword>
<proteinExistence type="predicted"/>
<dbReference type="Gene3D" id="1.10.357.10">
    <property type="entry name" value="Tetracycline Repressor, domain 2"/>
    <property type="match status" value="1"/>
</dbReference>
<dbReference type="InterPro" id="IPR009057">
    <property type="entry name" value="Homeodomain-like_sf"/>
</dbReference>
<dbReference type="AlphaFoldDB" id="A5N304"/>
<organism evidence="4 5">
    <name type="scientific">Clostridium kluyveri (strain ATCC 8527 / DSM 555 / NBRC 12016 / NCIMB 10680 / K1)</name>
    <dbReference type="NCBI Taxonomy" id="431943"/>
    <lineage>
        <taxon>Bacteria</taxon>
        <taxon>Bacillati</taxon>
        <taxon>Bacillota</taxon>
        <taxon>Clostridia</taxon>
        <taxon>Eubacteriales</taxon>
        <taxon>Clostridiaceae</taxon>
        <taxon>Clostridium</taxon>
    </lineage>
</organism>
<reference evidence="4 5" key="1">
    <citation type="journal article" date="2008" name="Proc. Natl. Acad. Sci. U.S.A.">
        <title>The genome of Clostridium kluyveri, a strict anaerobe with unique metabolic features.</title>
        <authorList>
            <person name="Seedorf H."/>
            <person name="Fricke W.F."/>
            <person name="Veith B."/>
            <person name="Brueggemann H."/>
            <person name="Liesegang H."/>
            <person name="Strittmatter A."/>
            <person name="Miethke M."/>
            <person name="Buckel W."/>
            <person name="Hinderberger J."/>
            <person name="Li F."/>
            <person name="Hagemeier C."/>
            <person name="Thauer R.K."/>
            <person name="Gottschalk G."/>
        </authorList>
    </citation>
    <scope>NUCLEOTIDE SEQUENCE [LARGE SCALE GENOMIC DNA]</scope>
    <source>
        <strain evidence="5">ATCC 8527 / DSM 555 / NCIMB 10680</strain>
    </source>
</reference>
<dbReference type="STRING" id="431943.CKL_3509"/>
<feature type="domain" description="HTH tetR-type" evidence="3">
    <location>
        <begin position="27"/>
        <end position="87"/>
    </location>
</feature>
<dbReference type="EMBL" id="CP000673">
    <property type="protein sequence ID" value="EDK35500.1"/>
    <property type="molecule type" value="Genomic_DNA"/>
</dbReference>
<dbReference type="InterPro" id="IPR001647">
    <property type="entry name" value="HTH_TetR"/>
</dbReference>
<dbReference type="HOGENOM" id="CLU_069356_27_3_9"/>
<dbReference type="GO" id="GO:0003677">
    <property type="term" value="F:DNA binding"/>
    <property type="evidence" value="ECO:0007669"/>
    <property type="project" value="UniProtKB-UniRule"/>
</dbReference>
<sequence>MNFSDENYEKLFENFLNDNNLSDKEFTERQWQILNAAIKVFSQNGYGNSRTSEIAKEASVAEGTIFRYYKTKKDLLMGLIIPFATKFMKPLVLESAIKIMESSEDKPIDEVLKELMADRIKLVKKNLPLIKTVLVEASYHPELLTVLKEQIISKAFPVTEKFINEHMDKNELRNIEPYSILRSTVSIIGGYIFLSSIFPEYFAGEGDKKEIGKLTDILLNGIRQK</sequence>
<evidence type="ECO:0000256" key="2">
    <source>
        <dbReference type="PROSITE-ProRule" id="PRU00335"/>
    </source>
</evidence>
<dbReference type="PRINTS" id="PR00455">
    <property type="entry name" value="HTHTETR"/>
</dbReference>
<evidence type="ECO:0000313" key="5">
    <source>
        <dbReference type="Proteomes" id="UP000002411"/>
    </source>
</evidence>
<gene>
    <name evidence="4" type="ordered locus">CKL_3509</name>
</gene>
<accession>A5N304</accession>
<evidence type="ECO:0000259" key="3">
    <source>
        <dbReference type="PROSITE" id="PS50977"/>
    </source>
</evidence>
<feature type="DNA-binding region" description="H-T-H motif" evidence="2">
    <location>
        <begin position="50"/>
        <end position="69"/>
    </location>
</feature>